<feature type="domain" description="DUF632" evidence="1">
    <location>
        <begin position="10"/>
        <end position="177"/>
    </location>
</feature>
<dbReference type="Pfam" id="PF04782">
    <property type="entry name" value="DUF632"/>
    <property type="match status" value="1"/>
</dbReference>
<dbReference type="PANTHER" id="PTHR21450">
    <property type="entry name" value="PROTEIN ALTERED PHOSPHATE STARVATION RESPONSE 1"/>
    <property type="match status" value="1"/>
</dbReference>
<dbReference type="PANTHER" id="PTHR21450:SF3">
    <property type="entry name" value="DUF630 FAMILY PROTEIN (DUF630 AND DUF632)"/>
    <property type="match status" value="1"/>
</dbReference>
<sequence length="216" mass="25269">MTLTQLVQQELIVRDLHTQLKVSIHSIESISERIESLRDQELLPQILELLRGYARMWKVTAECHQIQKRTLDEAKRLLAATMPCNHHHNKISTERLARSALNLVAQVLNWRACFQALITSQRSYVLFLTDWLLRRDPDPEKVTLSTYPQVIYEVCIGWSRLGLNEKHVLDKLDFFASWMGSLFALKLKEEPYSGTRESMELVEVDKVESWLRLQLK</sequence>
<dbReference type="OrthoDB" id="1738193at2759"/>
<organism evidence="2 3">
    <name type="scientific">Brassica carinata</name>
    <name type="common">Ethiopian mustard</name>
    <name type="synonym">Abyssinian cabbage</name>
    <dbReference type="NCBI Taxonomy" id="52824"/>
    <lineage>
        <taxon>Eukaryota</taxon>
        <taxon>Viridiplantae</taxon>
        <taxon>Streptophyta</taxon>
        <taxon>Embryophyta</taxon>
        <taxon>Tracheophyta</taxon>
        <taxon>Spermatophyta</taxon>
        <taxon>Magnoliopsida</taxon>
        <taxon>eudicotyledons</taxon>
        <taxon>Gunneridae</taxon>
        <taxon>Pentapetalae</taxon>
        <taxon>rosids</taxon>
        <taxon>malvids</taxon>
        <taxon>Brassicales</taxon>
        <taxon>Brassicaceae</taxon>
        <taxon>Brassiceae</taxon>
        <taxon>Brassica</taxon>
    </lineage>
</organism>
<reference evidence="2 3" key="1">
    <citation type="submission" date="2020-02" db="EMBL/GenBank/DDBJ databases">
        <authorList>
            <person name="Ma Q."/>
            <person name="Huang Y."/>
            <person name="Song X."/>
            <person name="Pei D."/>
        </authorList>
    </citation>
    <scope>NUCLEOTIDE SEQUENCE [LARGE SCALE GENOMIC DNA]</scope>
    <source>
        <strain evidence="2">Sxm20200214</strain>
        <tissue evidence="2">Leaf</tissue>
    </source>
</reference>
<dbReference type="AlphaFoldDB" id="A0A8X8B2J9"/>
<evidence type="ECO:0000313" key="3">
    <source>
        <dbReference type="Proteomes" id="UP000886595"/>
    </source>
</evidence>
<name>A0A8X8B2J9_BRACI</name>
<dbReference type="EMBL" id="JAAMPC010000003">
    <property type="protein sequence ID" value="KAG2319418.1"/>
    <property type="molecule type" value="Genomic_DNA"/>
</dbReference>
<evidence type="ECO:0000259" key="1">
    <source>
        <dbReference type="Pfam" id="PF04782"/>
    </source>
</evidence>
<gene>
    <name evidence="2" type="ORF">Bca52824_012631</name>
</gene>
<keyword evidence="3" id="KW-1185">Reference proteome</keyword>
<comment type="caution">
    <text evidence="2">The sequence shown here is derived from an EMBL/GenBank/DDBJ whole genome shotgun (WGS) entry which is preliminary data.</text>
</comment>
<dbReference type="Proteomes" id="UP000886595">
    <property type="component" value="Unassembled WGS sequence"/>
</dbReference>
<proteinExistence type="predicted"/>
<accession>A0A8X8B2J9</accession>
<dbReference type="InterPro" id="IPR006867">
    <property type="entry name" value="DUF632"/>
</dbReference>
<evidence type="ECO:0000313" key="2">
    <source>
        <dbReference type="EMBL" id="KAG2319418.1"/>
    </source>
</evidence>
<protein>
    <recommendedName>
        <fullName evidence="1">DUF632 domain-containing protein</fullName>
    </recommendedName>
</protein>